<dbReference type="GO" id="GO:0003677">
    <property type="term" value="F:DNA binding"/>
    <property type="evidence" value="ECO:0007669"/>
    <property type="project" value="InterPro"/>
</dbReference>
<evidence type="ECO:0000313" key="3">
    <source>
        <dbReference type="Proteomes" id="UP001144256"/>
    </source>
</evidence>
<evidence type="ECO:0000259" key="1">
    <source>
        <dbReference type="PROSITE" id="PS50943"/>
    </source>
</evidence>
<gene>
    <name evidence="2" type="ORF">SH1V18_48300</name>
</gene>
<dbReference type="Pfam" id="PF01381">
    <property type="entry name" value="HTH_3"/>
    <property type="match status" value="1"/>
</dbReference>
<dbReference type="SUPFAM" id="SSF47413">
    <property type="entry name" value="lambda repressor-like DNA-binding domains"/>
    <property type="match status" value="1"/>
</dbReference>
<dbReference type="InterPro" id="IPR001387">
    <property type="entry name" value="Cro/C1-type_HTH"/>
</dbReference>
<keyword evidence="3" id="KW-1185">Reference proteome</keyword>
<dbReference type="PROSITE" id="PS50943">
    <property type="entry name" value="HTH_CROC1"/>
    <property type="match status" value="1"/>
</dbReference>
<sequence length="88" mass="10416">MNIYEILDQQEKNKKIRKNNFFNNKLLEELITKSNYQKKDVAGLLGVSKGLVSQWTKNKVPSLFLYYELCNLLEIDYSILLKKDKRSD</sequence>
<dbReference type="AlphaFoldDB" id="A0A9W5YDZ3"/>
<organism evidence="2 3">
    <name type="scientific">Vallitalea longa</name>
    <dbReference type="NCBI Taxonomy" id="2936439"/>
    <lineage>
        <taxon>Bacteria</taxon>
        <taxon>Bacillati</taxon>
        <taxon>Bacillota</taxon>
        <taxon>Clostridia</taxon>
        <taxon>Lachnospirales</taxon>
        <taxon>Vallitaleaceae</taxon>
        <taxon>Vallitalea</taxon>
    </lineage>
</organism>
<dbReference type="InterPro" id="IPR010982">
    <property type="entry name" value="Lambda_DNA-bd_dom_sf"/>
</dbReference>
<evidence type="ECO:0000313" key="2">
    <source>
        <dbReference type="EMBL" id="GKX32350.1"/>
    </source>
</evidence>
<comment type="caution">
    <text evidence="2">The sequence shown here is derived from an EMBL/GenBank/DDBJ whole genome shotgun (WGS) entry which is preliminary data.</text>
</comment>
<dbReference type="Gene3D" id="1.10.260.40">
    <property type="entry name" value="lambda repressor-like DNA-binding domains"/>
    <property type="match status" value="1"/>
</dbReference>
<dbReference type="Proteomes" id="UP001144256">
    <property type="component" value="Unassembled WGS sequence"/>
</dbReference>
<dbReference type="RefSeq" id="WP_281819843.1">
    <property type="nucleotide sequence ID" value="NZ_BRLB01000032.1"/>
</dbReference>
<accession>A0A9W5YDZ3</accession>
<feature type="domain" description="HTH cro/C1-type" evidence="1">
    <location>
        <begin position="27"/>
        <end position="80"/>
    </location>
</feature>
<reference evidence="2" key="1">
    <citation type="submission" date="2022-06" db="EMBL/GenBank/DDBJ databases">
        <title>Vallitalea longa sp. nov., an anaerobic bacterium isolated from marine sediment.</title>
        <authorList>
            <person name="Hirano S."/>
            <person name="Terahara T."/>
            <person name="Mori K."/>
            <person name="Hamada M."/>
            <person name="Matsumoto R."/>
            <person name="Kobayashi T."/>
        </authorList>
    </citation>
    <scope>NUCLEOTIDE SEQUENCE</scope>
    <source>
        <strain evidence="2">SH18-1</strain>
    </source>
</reference>
<dbReference type="EMBL" id="BRLB01000032">
    <property type="protein sequence ID" value="GKX32350.1"/>
    <property type="molecule type" value="Genomic_DNA"/>
</dbReference>
<proteinExistence type="predicted"/>
<protein>
    <recommendedName>
        <fullName evidence="1">HTH cro/C1-type domain-containing protein</fullName>
    </recommendedName>
</protein>
<name>A0A9W5YDZ3_9FIRM</name>